<evidence type="ECO:0000256" key="3">
    <source>
        <dbReference type="ARBA" id="ARBA00010447"/>
    </source>
</evidence>
<dbReference type="InterPro" id="IPR015422">
    <property type="entry name" value="PyrdxlP-dep_Trfase_small"/>
</dbReference>
<dbReference type="Gene3D" id="3.40.640.10">
    <property type="entry name" value="Type I PLP-dependent aspartate aminotransferase-like (Major domain)"/>
    <property type="match status" value="1"/>
</dbReference>
<dbReference type="STRING" id="415425.SAMN05444363_0498"/>
<dbReference type="Gene3D" id="3.90.1150.10">
    <property type="entry name" value="Aspartate Aminotransferase, domain 1"/>
    <property type="match status" value="1"/>
</dbReference>
<dbReference type="InterPro" id="IPR016454">
    <property type="entry name" value="Cysteine_dSase"/>
</dbReference>
<dbReference type="PANTHER" id="PTHR43586:SF8">
    <property type="entry name" value="CYSTEINE DESULFURASE 1, CHLOROPLASTIC"/>
    <property type="match status" value="1"/>
</dbReference>
<dbReference type="Proteomes" id="UP000184488">
    <property type="component" value="Unassembled WGS sequence"/>
</dbReference>
<proteinExistence type="inferred from homology"/>
<dbReference type="CDD" id="cd06453">
    <property type="entry name" value="SufS_like"/>
    <property type="match status" value="1"/>
</dbReference>
<comment type="cofactor">
    <cofactor evidence="1 7">
        <name>pyridoxal 5'-phosphate</name>
        <dbReference type="ChEBI" id="CHEBI:597326"/>
    </cofactor>
</comment>
<dbReference type="InterPro" id="IPR015421">
    <property type="entry name" value="PyrdxlP-dep_Trfase_major"/>
</dbReference>
<dbReference type="GO" id="GO:0031071">
    <property type="term" value="F:cysteine desulfurase activity"/>
    <property type="evidence" value="ECO:0007669"/>
    <property type="project" value="UniProtKB-UniRule"/>
</dbReference>
<dbReference type="SUPFAM" id="SSF53383">
    <property type="entry name" value="PLP-dependent transferases"/>
    <property type="match status" value="1"/>
</dbReference>
<gene>
    <name evidence="10" type="ORF">SAMN05444363_0498</name>
</gene>
<evidence type="ECO:0000313" key="11">
    <source>
        <dbReference type="Proteomes" id="UP000184488"/>
    </source>
</evidence>
<keyword evidence="10" id="KW-0456">Lyase</keyword>
<dbReference type="InterPro" id="IPR000192">
    <property type="entry name" value="Aminotrans_V_dom"/>
</dbReference>
<dbReference type="AlphaFoldDB" id="A0A1M6B1B6"/>
<dbReference type="GO" id="GO:0016829">
    <property type="term" value="F:lyase activity"/>
    <property type="evidence" value="ECO:0007669"/>
    <property type="project" value="UniProtKB-KW"/>
</dbReference>
<name>A0A1M6B1B6_9FLAO</name>
<evidence type="ECO:0000259" key="9">
    <source>
        <dbReference type="Pfam" id="PF00266"/>
    </source>
</evidence>
<keyword evidence="4 8" id="KW-0808">Transferase</keyword>
<protein>
    <recommendedName>
        <fullName evidence="8">Cysteine desulfurase</fullName>
        <ecNumber evidence="8">2.8.1.7</ecNumber>
    </recommendedName>
</protein>
<comment type="similarity">
    <text evidence="3 8">Belongs to the class-V pyridoxal-phosphate-dependent aminotransferase family. Csd subfamily.</text>
</comment>
<dbReference type="EC" id="2.8.1.7" evidence="8"/>
<evidence type="ECO:0000256" key="6">
    <source>
        <dbReference type="ARBA" id="ARBA00050776"/>
    </source>
</evidence>
<dbReference type="InterPro" id="IPR015424">
    <property type="entry name" value="PyrdxlP-dep_Trfase"/>
</dbReference>
<dbReference type="InterPro" id="IPR020578">
    <property type="entry name" value="Aminotrans_V_PyrdxlP_BS"/>
</dbReference>
<evidence type="ECO:0000256" key="7">
    <source>
        <dbReference type="RuleBase" id="RU004504"/>
    </source>
</evidence>
<reference evidence="11" key="1">
    <citation type="submission" date="2016-11" db="EMBL/GenBank/DDBJ databases">
        <authorList>
            <person name="Varghese N."/>
            <person name="Submissions S."/>
        </authorList>
    </citation>
    <scope>NUCLEOTIDE SEQUENCE [LARGE SCALE GENOMIC DNA]</scope>
    <source>
        <strain evidence="11">DSM 18829</strain>
    </source>
</reference>
<dbReference type="Pfam" id="PF00266">
    <property type="entry name" value="Aminotran_5"/>
    <property type="match status" value="1"/>
</dbReference>
<evidence type="ECO:0000256" key="4">
    <source>
        <dbReference type="ARBA" id="ARBA00022679"/>
    </source>
</evidence>
<accession>A0A1M6B1B6</accession>
<dbReference type="PIRSF" id="PIRSF005572">
    <property type="entry name" value="NifS"/>
    <property type="match status" value="1"/>
</dbReference>
<organism evidence="10 11">
    <name type="scientific">Flavobacterium terrae</name>
    <dbReference type="NCBI Taxonomy" id="415425"/>
    <lineage>
        <taxon>Bacteria</taxon>
        <taxon>Pseudomonadati</taxon>
        <taxon>Bacteroidota</taxon>
        <taxon>Flavobacteriia</taxon>
        <taxon>Flavobacteriales</taxon>
        <taxon>Flavobacteriaceae</taxon>
        <taxon>Flavobacterium</taxon>
    </lineage>
</organism>
<keyword evidence="11" id="KW-1185">Reference proteome</keyword>
<dbReference type="PANTHER" id="PTHR43586">
    <property type="entry name" value="CYSTEINE DESULFURASE"/>
    <property type="match status" value="1"/>
</dbReference>
<evidence type="ECO:0000313" key="10">
    <source>
        <dbReference type="EMBL" id="SHI42283.1"/>
    </source>
</evidence>
<evidence type="ECO:0000256" key="1">
    <source>
        <dbReference type="ARBA" id="ARBA00001933"/>
    </source>
</evidence>
<dbReference type="PROSITE" id="PS00595">
    <property type="entry name" value="AA_TRANSFER_CLASS_5"/>
    <property type="match status" value="1"/>
</dbReference>
<feature type="domain" description="Aminotransferase class V" evidence="9">
    <location>
        <begin position="52"/>
        <end position="420"/>
    </location>
</feature>
<evidence type="ECO:0000256" key="8">
    <source>
        <dbReference type="RuleBase" id="RU004506"/>
    </source>
</evidence>
<dbReference type="InterPro" id="IPR010970">
    <property type="entry name" value="Cys_dSase_SufS"/>
</dbReference>
<comment type="catalytic activity">
    <reaction evidence="6 8">
        <text>(sulfur carrier)-H + L-cysteine = (sulfur carrier)-SH + L-alanine</text>
        <dbReference type="Rhea" id="RHEA:43892"/>
        <dbReference type="Rhea" id="RHEA-COMP:14737"/>
        <dbReference type="Rhea" id="RHEA-COMP:14739"/>
        <dbReference type="ChEBI" id="CHEBI:29917"/>
        <dbReference type="ChEBI" id="CHEBI:35235"/>
        <dbReference type="ChEBI" id="CHEBI:57972"/>
        <dbReference type="ChEBI" id="CHEBI:64428"/>
        <dbReference type="EC" id="2.8.1.7"/>
    </reaction>
</comment>
<dbReference type="GO" id="GO:0006534">
    <property type="term" value="P:cysteine metabolic process"/>
    <property type="evidence" value="ECO:0007669"/>
    <property type="project" value="UniProtKB-UniRule"/>
</dbReference>
<dbReference type="EMBL" id="FQZI01000001">
    <property type="protein sequence ID" value="SHI42283.1"/>
    <property type="molecule type" value="Genomic_DNA"/>
</dbReference>
<dbReference type="NCBIfam" id="TIGR01979">
    <property type="entry name" value="sufS"/>
    <property type="match status" value="1"/>
</dbReference>
<evidence type="ECO:0000256" key="2">
    <source>
        <dbReference type="ARBA" id="ARBA00002824"/>
    </source>
</evidence>
<dbReference type="GO" id="GO:0030170">
    <property type="term" value="F:pyridoxal phosphate binding"/>
    <property type="evidence" value="ECO:0007669"/>
    <property type="project" value="UniProtKB-UniRule"/>
</dbReference>
<keyword evidence="5 8" id="KW-0663">Pyridoxal phosphate</keyword>
<evidence type="ECO:0000256" key="5">
    <source>
        <dbReference type="ARBA" id="ARBA00022898"/>
    </source>
</evidence>
<sequence>MHKKDLLNNSSIRGQITTFVFRKNLNNKMLDIQKIRADFPILEQKVNGKPLIYFDNGATSQKPRVVIDAITKYYEEINANIHRGVHTLSQLATDAYEASREKVRNHINAKEVYEVIFTSGTTQGINLVASGMASLVKEGDEIMVSAVEHHSNIVPWQFLCEKTGAKLVVIPMKENGELIMSEYDKLLSTKTKIVAVNHISNALGTINPIEYIIKKAHEVGAAVLVDGAQATPHLKPDVQDLGCDFYVFSGHKICGPTGVGILYGKEEWLNMLPPYMGGGEMIKEVTFEKTTYADLPHKFEAGTPNIADGIVLGTAIDYLNEVGFENIQKQEKELLSYATEKLLEIEGLKIFGTSENKTSVVSFNIEGIHPYDIGTIIDKLGIAVRTGHHCAQPIMNYFNIPGTIRASFSFYNTKEEIDTFVEAVKKAKMMLS</sequence>
<comment type="function">
    <text evidence="2 8">Catalyzes the removal of elemental sulfur and selenium atoms from L-cysteine, L-cystine, L-selenocysteine, and L-selenocystine to produce L-alanine.</text>
</comment>